<dbReference type="FunFam" id="1.25.70.10:FF:000001">
    <property type="entry name" value="Mitochondrial transcription termination factor-like"/>
    <property type="match status" value="1"/>
</dbReference>
<dbReference type="Gene3D" id="1.25.70.10">
    <property type="entry name" value="Transcription termination factor 3, mitochondrial"/>
    <property type="match status" value="1"/>
</dbReference>
<accession>A0ABD3UAK8</accession>
<organism evidence="4 5">
    <name type="scientific">Penstemon smallii</name>
    <dbReference type="NCBI Taxonomy" id="265156"/>
    <lineage>
        <taxon>Eukaryota</taxon>
        <taxon>Viridiplantae</taxon>
        <taxon>Streptophyta</taxon>
        <taxon>Embryophyta</taxon>
        <taxon>Tracheophyta</taxon>
        <taxon>Spermatophyta</taxon>
        <taxon>Magnoliopsida</taxon>
        <taxon>eudicotyledons</taxon>
        <taxon>Gunneridae</taxon>
        <taxon>Pentapetalae</taxon>
        <taxon>asterids</taxon>
        <taxon>lamiids</taxon>
        <taxon>Lamiales</taxon>
        <taxon>Plantaginaceae</taxon>
        <taxon>Cheloneae</taxon>
        <taxon>Penstemon</taxon>
    </lineage>
</organism>
<keyword evidence="5" id="KW-1185">Reference proteome</keyword>
<comment type="caution">
    <text evidence="4">The sequence shown here is derived from an EMBL/GenBank/DDBJ whole genome shotgun (WGS) entry which is preliminary data.</text>
</comment>
<dbReference type="PANTHER" id="PTHR13068">
    <property type="entry name" value="CGI-12 PROTEIN-RELATED"/>
    <property type="match status" value="1"/>
</dbReference>
<evidence type="ECO:0000313" key="4">
    <source>
        <dbReference type="EMBL" id="KAL3845806.1"/>
    </source>
</evidence>
<dbReference type="GO" id="GO:0006353">
    <property type="term" value="P:DNA-templated transcription termination"/>
    <property type="evidence" value="ECO:0007669"/>
    <property type="project" value="UniProtKB-KW"/>
</dbReference>
<evidence type="ECO:0000256" key="1">
    <source>
        <dbReference type="ARBA" id="ARBA00007692"/>
    </source>
</evidence>
<keyword evidence="2" id="KW-0806">Transcription termination</keyword>
<protein>
    <submittedName>
        <fullName evidence="4">Uncharacterized protein</fullName>
    </submittedName>
</protein>
<reference evidence="4 5" key="1">
    <citation type="submission" date="2024-12" db="EMBL/GenBank/DDBJ databases">
        <title>The unique morphological basis and parallel evolutionary history of personate flowers in Penstemon.</title>
        <authorList>
            <person name="Depatie T.H."/>
            <person name="Wessinger C.A."/>
        </authorList>
    </citation>
    <scope>NUCLEOTIDE SEQUENCE [LARGE SCALE GENOMIC DNA]</scope>
    <source>
        <strain evidence="4">WTNN_2</strain>
        <tissue evidence="4">Leaf</tissue>
    </source>
</reference>
<keyword evidence="2" id="KW-0804">Transcription</keyword>
<dbReference type="SMART" id="SM00733">
    <property type="entry name" value="Mterf"/>
    <property type="match status" value="6"/>
</dbReference>
<keyword evidence="2" id="KW-0805">Transcription regulation</keyword>
<dbReference type="AlphaFoldDB" id="A0ABD3UAK8"/>
<dbReference type="InterPro" id="IPR003690">
    <property type="entry name" value="MTERF"/>
</dbReference>
<dbReference type="Proteomes" id="UP001634393">
    <property type="component" value="Unassembled WGS sequence"/>
</dbReference>
<gene>
    <name evidence="4" type="ORF">ACJIZ3_003209</name>
</gene>
<dbReference type="PANTHER" id="PTHR13068:SF130">
    <property type="entry name" value="TRANSCRIPTION TERMINATION FACTOR MTERF6, CHLOROPLASTIC_MITOCHONDRIAL-LIKE"/>
    <property type="match status" value="1"/>
</dbReference>
<keyword evidence="3" id="KW-0809">Transit peptide</keyword>
<comment type="similarity">
    <text evidence="1">Belongs to the mTERF family.</text>
</comment>
<evidence type="ECO:0000256" key="3">
    <source>
        <dbReference type="ARBA" id="ARBA00022946"/>
    </source>
</evidence>
<dbReference type="Pfam" id="PF02536">
    <property type="entry name" value="mTERF"/>
    <property type="match status" value="1"/>
</dbReference>
<dbReference type="EMBL" id="JBJXBP010000002">
    <property type="protein sequence ID" value="KAL3845806.1"/>
    <property type="molecule type" value="Genomic_DNA"/>
</dbReference>
<proteinExistence type="inferred from homology"/>
<evidence type="ECO:0000256" key="2">
    <source>
        <dbReference type="ARBA" id="ARBA00022472"/>
    </source>
</evidence>
<sequence>MFIHMRKTLFYFTKDSSNFIRKSHVSFSHYFSSSVEKQPPSASTPTLSEFLMHKHHFSPESAARVSSVLTHLKDPHKSDSVLSFFKDSGFSITQLEKIMISWPQMLVASLENTIKPKYKFFQDLGFSADEIAKIITSNPDTLRRRPNARVTPSLSVLKGLLGPNVELVKVLRISGWFLKYNLEKTLAPNFEFLKSCGIAKEHIFWLMKRFPRALLCKPETMRKFVEYNDQVGIKRSSKMYIHAIRVLSSMSNESWELKLQAFRNLGFSEDDIVVAFRKSPQVFAVSEDKMKKLKEVLLSTGKYDAMCIVKNPTSLGCSIEKRYKPRLQVLRTLENKNLIQSWPSFRTMYNINDADFFRKYVDPYLSELGDACWVKSAFTGKRSRKLTPSA</sequence>
<name>A0ABD3UAK8_9LAMI</name>
<dbReference type="InterPro" id="IPR038538">
    <property type="entry name" value="MTERF_sf"/>
</dbReference>
<evidence type="ECO:0000313" key="5">
    <source>
        <dbReference type="Proteomes" id="UP001634393"/>
    </source>
</evidence>